<feature type="transmembrane region" description="Helical" evidence="7">
    <location>
        <begin position="185"/>
        <end position="206"/>
    </location>
</feature>
<dbReference type="Pfam" id="PF00528">
    <property type="entry name" value="BPD_transp_1"/>
    <property type="match status" value="1"/>
</dbReference>
<feature type="transmembrane region" description="Helical" evidence="7">
    <location>
        <begin position="64"/>
        <end position="88"/>
    </location>
</feature>
<dbReference type="Gene3D" id="1.10.3720.10">
    <property type="entry name" value="MetI-like"/>
    <property type="match status" value="1"/>
</dbReference>
<feature type="transmembrane region" description="Helical" evidence="7">
    <location>
        <begin position="239"/>
        <end position="260"/>
    </location>
</feature>
<dbReference type="PANTHER" id="PTHR43744">
    <property type="entry name" value="ABC TRANSPORTER PERMEASE PROTEIN MG189-RELATED-RELATED"/>
    <property type="match status" value="1"/>
</dbReference>
<dbReference type="STRING" id="561176.SAMN04488561_1547"/>
<gene>
    <name evidence="9" type="ORF">SAMN04488561_1547</name>
</gene>
<feature type="transmembrane region" description="Helical" evidence="7">
    <location>
        <begin position="145"/>
        <end position="164"/>
    </location>
</feature>
<evidence type="ECO:0000256" key="2">
    <source>
        <dbReference type="ARBA" id="ARBA00022448"/>
    </source>
</evidence>
<evidence type="ECO:0000313" key="10">
    <source>
        <dbReference type="Proteomes" id="UP000181980"/>
    </source>
</evidence>
<protein>
    <submittedName>
        <fullName evidence="9">Carbohydrate ABC transporter membrane protein 2, CUT1 family</fullName>
    </submittedName>
</protein>
<dbReference type="GO" id="GO:0055085">
    <property type="term" value="P:transmembrane transport"/>
    <property type="evidence" value="ECO:0007669"/>
    <property type="project" value="InterPro"/>
</dbReference>
<keyword evidence="2 7" id="KW-0813">Transport</keyword>
<evidence type="ECO:0000256" key="4">
    <source>
        <dbReference type="ARBA" id="ARBA00022692"/>
    </source>
</evidence>
<evidence type="ECO:0000259" key="8">
    <source>
        <dbReference type="PROSITE" id="PS50928"/>
    </source>
</evidence>
<organism evidence="9 10">
    <name type="scientific">Jiangella alba</name>
    <dbReference type="NCBI Taxonomy" id="561176"/>
    <lineage>
        <taxon>Bacteria</taxon>
        <taxon>Bacillati</taxon>
        <taxon>Actinomycetota</taxon>
        <taxon>Actinomycetes</taxon>
        <taxon>Jiangellales</taxon>
        <taxon>Jiangellaceae</taxon>
        <taxon>Jiangella</taxon>
    </lineage>
</organism>
<dbReference type="SUPFAM" id="SSF161098">
    <property type="entry name" value="MetI-like"/>
    <property type="match status" value="1"/>
</dbReference>
<evidence type="ECO:0000313" key="9">
    <source>
        <dbReference type="EMBL" id="SEE50769.1"/>
    </source>
</evidence>
<keyword evidence="10" id="KW-1185">Reference proteome</keyword>
<dbReference type="InterPro" id="IPR035906">
    <property type="entry name" value="MetI-like_sf"/>
</dbReference>
<evidence type="ECO:0000256" key="3">
    <source>
        <dbReference type="ARBA" id="ARBA00022475"/>
    </source>
</evidence>
<dbReference type="OrthoDB" id="9794684at2"/>
<evidence type="ECO:0000256" key="5">
    <source>
        <dbReference type="ARBA" id="ARBA00022989"/>
    </source>
</evidence>
<accession>A0A1H5JE93</accession>
<feature type="domain" description="ABC transmembrane type-1" evidence="8">
    <location>
        <begin position="69"/>
        <end position="260"/>
    </location>
</feature>
<dbReference type="CDD" id="cd06261">
    <property type="entry name" value="TM_PBP2"/>
    <property type="match status" value="1"/>
</dbReference>
<evidence type="ECO:0000256" key="7">
    <source>
        <dbReference type="RuleBase" id="RU363032"/>
    </source>
</evidence>
<reference evidence="10" key="1">
    <citation type="submission" date="2016-10" db="EMBL/GenBank/DDBJ databases">
        <authorList>
            <person name="Varghese N."/>
            <person name="Submissions S."/>
        </authorList>
    </citation>
    <scope>NUCLEOTIDE SEQUENCE [LARGE SCALE GENOMIC DNA]</scope>
    <source>
        <strain evidence="10">DSM 45237</strain>
    </source>
</reference>
<keyword evidence="3" id="KW-1003">Cell membrane</keyword>
<comment type="subcellular location">
    <subcellularLocation>
        <location evidence="1 7">Cell membrane</location>
        <topology evidence="1 7">Multi-pass membrane protein</topology>
    </subcellularLocation>
</comment>
<dbReference type="GO" id="GO:0005886">
    <property type="term" value="C:plasma membrane"/>
    <property type="evidence" value="ECO:0007669"/>
    <property type="project" value="UniProtKB-SubCell"/>
</dbReference>
<dbReference type="RefSeq" id="WP_069111058.1">
    <property type="nucleotide sequence ID" value="NZ_FNUC01000003.1"/>
</dbReference>
<sequence length="275" mass="30000">MRSAHSWLRPVAALCVAAVFCLPLYVALVNVFKPSSEVVASPLRFPVPPTLENLEEVVTRPDGLYWYGLLNSVTLTAATIIITTMLAAMSAHYLVRSGRWWSRAVLATMLTGLMIPPAVIMLPVTRILDSIGLMHTMPGAVLVNVGYYLPFAVFVFMGFIRSIPRELEEAAAVDGAGRFRTFMQVVFPLLRPASASVLIFLGVWVWNDFLTPLLVLGPGAGNTVTVGIFRSIGPYQQDFGAVFAFMLLATLPVLIFYLAFQKQFVRGLTGGATKG</sequence>
<keyword evidence="6 7" id="KW-0472">Membrane</keyword>
<dbReference type="AlphaFoldDB" id="A0A1H5JE93"/>
<proteinExistence type="inferred from homology"/>
<comment type="similarity">
    <text evidence="7">Belongs to the binding-protein-dependent transport system permease family.</text>
</comment>
<evidence type="ECO:0000256" key="6">
    <source>
        <dbReference type="ARBA" id="ARBA00023136"/>
    </source>
</evidence>
<keyword evidence="5 7" id="KW-1133">Transmembrane helix</keyword>
<dbReference type="Proteomes" id="UP000181980">
    <property type="component" value="Unassembled WGS sequence"/>
</dbReference>
<dbReference type="InterPro" id="IPR000515">
    <property type="entry name" value="MetI-like"/>
</dbReference>
<feature type="transmembrane region" description="Helical" evidence="7">
    <location>
        <begin position="100"/>
        <end position="125"/>
    </location>
</feature>
<dbReference type="PANTHER" id="PTHR43744:SF12">
    <property type="entry name" value="ABC TRANSPORTER PERMEASE PROTEIN MG189-RELATED"/>
    <property type="match status" value="1"/>
</dbReference>
<dbReference type="EMBL" id="FNUC01000003">
    <property type="protein sequence ID" value="SEE50769.1"/>
    <property type="molecule type" value="Genomic_DNA"/>
</dbReference>
<evidence type="ECO:0000256" key="1">
    <source>
        <dbReference type="ARBA" id="ARBA00004651"/>
    </source>
</evidence>
<name>A0A1H5JE93_9ACTN</name>
<keyword evidence="4 7" id="KW-0812">Transmembrane</keyword>
<dbReference type="PROSITE" id="PS50928">
    <property type="entry name" value="ABC_TM1"/>
    <property type="match status" value="1"/>
</dbReference>